<dbReference type="AlphaFoldDB" id="A0A644XU96"/>
<dbReference type="PANTHER" id="PTHR43619:SF2">
    <property type="entry name" value="S-ADENOSYL-L-METHIONINE-DEPENDENT METHYLTRANSFERASES SUPERFAMILY PROTEIN"/>
    <property type="match status" value="1"/>
</dbReference>
<name>A0A644XU96_9ZZZZ</name>
<dbReference type="InterPro" id="IPR007213">
    <property type="entry name" value="Ppm1/Ppm2/Tcmp"/>
</dbReference>
<reference evidence="4" key="1">
    <citation type="submission" date="2019-08" db="EMBL/GenBank/DDBJ databases">
        <authorList>
            <person name="Kucharzyk K."/>
            <person name="Murdoch R.W."/>
            <person name="Higgins S."/>
            <person name="Loffler F."/>
        </authorList>
    </citation>
    <scope>NUCLEOTIDE SEQUENCE</scope>
</reference>
<gene>
    <name evidence="4" type="ORF">SDC9_66085</name>
</gene>
<comment type="caution">
    <text evidence="4">The sequence shown here is derived from an EMBL/GenBank/DDBJ whole genome shotgun (WGS) entry which is preliminary data.</text>
</comment>
<evidence type="ECO:0000256" key="1">
    <source>
        <dbReference type="ARBA" id="ARBA00008138"/>
    </source>
</evidence>
<sequence length="305" mass="35598">MVDLQESTTAKLCSFARAFHSNFERNKIFDDYLAYDMMGKEQYEKIGQLIENQYRPELFDPDRGFGKERIYQELIHYIAPIPLSRIAFAEQELQAFARIYKSCQYVICGAGMDTFSFRNDHSAIRIFELDHPDTQRYKLQRIEELEWSIPDNVRYVAVDFSTDGMKDALNNSEFDPDLPTFFSILGVTYYLSLSAFEQTFRQISSLSSGGSKIAFDYPDETTFQKNNVPRVKYLSEITRKLGEPMVQGFTLQDMKDILARNGFSIENHMTPQNIQKEYFANRSDQQRAFENIHFILAEKENANHE</sequence>
<dbReference type="PANTHER" id="PTHR43619">
    <property type="entry name" value="S-ADENOSYL-L-METHIONINE-DEPENDENT METHYLTRANSFERASE YKTD-RELATED"/>
    <property type="match status" value="1"/>
</dbReference>
<keyword evidence="3" id="KW-0808">Transferase</keyword>
<comment type="similarity">
    <text evidence="1">Belongs to the UPF0677 family.</text>
</comment>
<keyword evidence="2" id="KW-0489">Methyltransferase</keyword>
<evidence type="ECO:0000256" key="2">
    <source>
        <dbReference type="ARBA" id="ARBA00022603"/>
    </source>
</evidence>
<dbReference type="EMBL" id="VSSQ01003217">
    <property type="protein sequence ID" value="MPM19659.1"/>
    <property type="molecule type" value="Genomic_DNA"/>
</dbReference>
<evidence type="ECO:0000256" key="3">
    <source>
        <dbReference type="ARBA" id="ARBA00022679"/>
    </source>
</evidence>
<dbReference type="GO" id="GO:0008168">
    <property type="term" value="F:methyltransferase activity"/>
    <property type="evidence" value="ECO:0007669"/>
    <property type="project" value="UniProtKB-KW"/>
</dbReference>
<dbReference type="SUPFAM" id="SSF53335">
    <property type="entry name" value="S-adenosyl-L-methionine-dependent methyltransferases"/>
    <property type="match status" value="1"/>
</dbReference>
<dbReference type="GO" id="GO:0032259">
    <property type="term" value="P:methylation"/>
    <property type="evidence" value="ECO:0007669"/>
    <property type="project" value="UniProtKB-KW"/>
</dbReference>
<dbReference type="InterPro" id="IPR011610">
    <property type="entry name" value="SAM_mthyl_Trfase_ML2640-like"/>
</dbReference>
<proteinExistence type="inferred from homology"/>
<organism evidence="4">
    <name type="scientific">bioreactor metagenome</name>
    <dbReference type="NCBI Taxonomy" id="1076179"/>
    <lineage>
        <taxon>unclassified sequences</taxon>
        <taxon>metagenomes</taxon>
        <taxon>ecological metagenomes</taxon>
    </lineage>
</organism>
<dbReference type="Pfam" id="PF04072">
    <property type="entry name" value="LCM"/>
    <property type="match status" value="1"/>
</dbReference>
<accession>A0A644XU96</accession>
<protein>
    <recommendedName>
        <fullName evidence="5">S-adenosyl-L-methionine-dependent methyltransferase</fullName>
    </recommendedName>
</protein>
<evidence type="ECO:0000313" key="4">
    <source>
        <dbReference type="EMBL" id="MPM19659.1"/>
    </source>
</evidence>
<dbReference type="InterPro" id="IPR029063">
    <property type="entry name" value="SAM-dependent_MTases_sf"/>
</dbReference>
<evidence type="ECO:0008006" key="5">
    <source>
        <dbReference type="Google" id="ProtNLM"/>
    </source>
</evidence>
<dbReference type="NCBIfam" id="TIGR00027">
    <property type="entry name" value="mthyl_TIGR00027"/>
    <property type="match status" value="1"/>
</dbReference>
<dbReference type="Gene3D" id="3.40.50.150">
    <property type="entry name" value="Vaccinia Virus protein VP39"/>
    <property type="match status" value="1"/>
</dbReference>